<name>A0A7C3PH42_9CYAN</name>
<accession>A0A7C3PH42</accession>
<gene>
    <name evidence="2" type="ORF">ENR64_21045</name>
</gene>
<dbReference type="Gene3D" id="2.40.10.10">
    <property type="entry name" value="Trypsin-like serine proteases"/>
    <property type="match status" value="1"/>
</dbReference>
<keyword evidence="2" id="KW-0645">Protease</keyword>
<protein>
    <submittedName>
        <fullName evidence="2">Serine protease</fullName>
    </submittedName>
</protein>
<dbReference type="SUPFAM" id="SSF50494">
    <property type="entry name" value="Trypsin-like serine proteases"/>
    <property type="match status" value="1"/>
</dbReference>
<dbReference type="AlphaFoldDB" id="A0A7C3PH42"/>
<dbReference type="GO" id="GO:0004252">
    <property type="term" value="F:serine-type endopeptidase activity"/>
    <property type="evidence" value="ECO:0007669"/>
    <property type="project" value="InterPro"/>
</dbReference>
<dbReference type="InterPro" id="IPR009003">
    <property type="entry name" value="Peptidase_S1_PA"/>
</dbReference>
<evidence type="ECO:0000259" key="1">
    <source>
        <dbReference type="Pfam" id="PF00089"/>
    </source>
</evidence>
<feature type="domain" description="Peptidase S1" evidence="1">
    <location>
        <begin position="31"/>
        <end position="198"/>
    </location>
</feature>
<organism evidence="2">
    <name type="scientific">Oscillatoriales cyanobacterium SpSt-418</name>
    <dbReference type="NCBI Taxonomy" id="2282169"/>
    <lineage>
        <taxon>Bacteria</taxon>
        <taxon>Bacillati</taxon>
        <taxon>Cyanobacteriota</taxon>
        <taxon>Cyanophyceae</taxon>
        <taxon>Oscillatoriophycideae</taxon>
        <taxon>Oscillatoriales</taxon>
    </lineage>
</organism>
<reference evidence="2" key="1">
    <citation type="journal article" date="2020" name="mSystems">
        <title>Genome- and Community-Level Interaction Insights into Carbon Utilization and Element Cycling Functions of Hydrothermarchaeota in Hydrothermal Sediment.</title>
        <authorList>
            <person name="Zhou Z."/>
            <person name="Liu Y."/>
            <person name="Xu W."/>
            <person name="Pan J."/>
            <person name="Luo Z.H."/>
            <person name="Li M."/>
        </authorList>
    </citation>
    <scope>NUCLEOTIDE SEQUENCE [LARGE SCALE GENOMIC DNA]</scope>
    <source>
        <strain evidence="2">SpSt-418</strain>
    </source>
</reference>
<proteinExistence type="predicted"/>
<dbReference type="EMBL" id="DSRU01000303">
    <property type="protein sequence ID" value="HFN00194.1"/>
    <property type="molecule type" value="Genomic_DNA"/>
</dbReference>
<dbReference type="InterPro" id="IPR027417">
    <property type="entry name" value="P-loop_NTPase"/>
</dbReference>
<comment type="caution">
    <text evidence="2">The sequence shown here is derived from an EMBL/GenBank/DDBJ whole genome shotgun (WGS) entry which is preliminary data.</text>
</comment>
<dbReference type="Pfam" id="PF00089">
    <property type="entry name" value="Trypsin"/>
    <property type="match status" value="1"/>
</dbReference>
<dbReference type="GO" id="GO:0006508">
    <property type="term" value="P:proteolysis"/>
    <property type="evidence" value="ECO:0007669"/>
    <property type="project" value="UniProtKB-KW"/>
</dbReference>
<sequence>MSGQRNDHRIELKRLAKLRWNLPGGNVTYGSGYLVSPSVVLTAAHLVEGTEQVEIRLNPSAPQPLWQGGDVVWRGRTDKHDLEGIDLALVRLQTPTALLGIVHFAHLGSGITSHSCRGTGFPDYKLRSASSPDASDIRDTAQLEGELRLGSNVAVGQWELQLAQNPLPAAPDATSPWPGISGSAVFVGKCVVGVVIIHPQQEGTTVLQVQPIYPVLSHPEFCQHLTGEARSLYWSDPWGLLRSPYQDLPEVAEQSAAVLLQPEIGVVPFEGRQAELKSLQTWLTGDPSFRLWLQLGSGGSGKTRLISEFADWAGRRGWLSGWLPTPNEPFSLTDLQPHLASGLPLLLLLDEAHWRKTDELVSLLKQLTGENSGEKCRLVFVARTDHDWWEQLKQSTVDAIPTLLAVEGAFKHTLQSLVPYHQDQLEAYKHALTAFAQTLGKCPSAQACPTLLTDDYQSILVVQAEALLTLLEGPKAVKGRNSVWERLLSRERNYWVQRKGAIAALLIDRDSDLSALVALASLTSAHNREEGERVLHSLPCLEDASRHDLRKVDYWLQTLYPGQEHWSPLKPDRLADTLLAEQLTKSEDFSKVRRL</sequence>
<dbReference type="SUPFAM" id="SSF52540">
    <property type="entry name" value="P-loop containing nucleoside triphosphate hydrolases"/>
    <property type="match status" value="1"/>
</dbReference>
<dbReference type="InterPro" id="IPR043504">
    <property type="entry name" value="Peptidase_S1_PA_chymotrypsin"/>
</dbReference>
<keyword evidence="2" id="KW-0378">Hydrolase</keyword>
<evidence type="ECO:0000313" key="2">
    <source>
        <dbReference type="EMBL" id="HFN00194.1"/>
    </source>
</evidence>
<dbReference type="InterPro" id="IPR001254">
    <property type="entry name" value="Trypsin_dom"/>
</dbReference>